<dbReference type="Proteomes" id="UP000033140">
    <property type="component" value="Unassembled WGS sequence"/>
</dbReference>
<evidence type="ECO:0000256" key="7">
    <source>
        <dbReference type="RuleBase" id="RU367013"/>
    </source>
</evidence>
<reference evidence="8 9" key="1">
    <citation type="journal article" date="2011" name="J. Gen. Appl. Microbiol.">
        <title>Draft genome sequencing of the enigmatic yeast Saitoella complicata.</title>
        <authorList>
            <person name="Nishida H."/>
            <person name="Hamamoto M."/>
            <person name="Sugiyama J."/>
        </authorList>
    </citation>
    <scope>NUCLEOTIDE SEQUENCE [LARGE SCALE GENOMIC DNA]</scope>
    <source>
        <strain evidence="8 9">NRRL Y-17804</strain>
    </source>
</reference>
<reference evidence="8 9" key="3">
    <citation type="journal article" date="2015" name="Genome Announc.">
        <title>Draft Genome Sequence of the Archiascomycetous Yeast Saitoella complicata.</title>
        <authorList>
            <person name="Yamauchi K."/>
            <person name="Kondo S."/>
            <person name="Hamamoto M."/>
            <person name="Takahashi Y."/>
            <person name="Ogura Y."/>
            <person name="Hayashi T."/>
            <person name="Nishida H."/>
        </authorList>
    </citation>
    <scope>NUCLEOTIDE SEQUENCE [LARGE SCALE GENOMIC DNA]</scope>
    <source>
        <strain evidence="8 9">NRRL Y-17804</strain>
    </source>
</reference>
<keyword evidence="5 7" id="KW-0653">Protein transport</keyword>
<protein>
    <recommendedName>
        <fullName evidence="10">Vesicular-fusion protein SEC17</fullName>
    </recommendedName>
</protein>
<evidence type="ECO:0000256" key="4">
    <source>
        <dbReference type="ARBA" id="ARBA00022892"/>
    </source>
</evidence>
<keyword evidence="4 7" id="KW-0931">ER-Golgi transport</keyword>
<dbReference type="CDD" id="cd15832">
    <property type="entry name" value="SNAP"/>
    <property type="match status" value="1"/>
</dbReference>
<evidence type="ECO:0000313" key="8">
    <source>
        <dbReference type="EMBL" id="GAO50841.1"/>
    </source>
</evidence>
<evidence type="ECO:0000256" key="5">
    <source>
        <dbReference type="ARBA" id="ARBA00022927"/>
    </source>
</evidence>
<proteinExistence type="inferred from homology"/>
<evidence type="ECO:0000256" key="2">
    <source>
        <dbReference type="ARBA" id="ARBA00010050"/>
    </source>
</evidence>
<dbReference type="STRING" id="698492.A0A0E9NMB7"/>
<dbReference type="OMA" id="WSVKEYL"/>
<keyword evidence="3 7" id="KW-0813">Transport</keyword>
<reference evidence="8 9" key="2">
    <citation type="journal article" date="2014" name="J. Gen. Appl. Microbiol.">
        <title>The early diverging ascomycetous budding yeast Saitoella complicata has three histone deacetylases belonging to the Clr6, Hos2, and Rpd3 lineages.</title>
        <authorList>
            <person name="Nishida H."/>
            <person name="Matsumoto T."/>
            <person name="Kondo S."/>
            <person name="Hamamoto M."/>
            <person name="Yoshikawa H."/>
        </authorList>
    </citation>
    <scope>NUCLEOTIDE SEQUENCE [LARGE SCALE GENOMIC DNA]</scope>
    <source>
        <strain evidence="8 9">NRRL Y-17804</strain>
    </source>
</reference>
<evidence type="ECO:0000256" key="3">
    <source>
        <dbReference type="ARBA" id="ARBA00022448"/>
    </source>
</evidence>
<name>A0A0E9NMB7_SAICN</name>
<evidence type="ECO:0000256" key="1">
    <source>
        <dbReference type="ARBA" id="ARBA00004170"/>
    </source>
</evidence>
<organism evidence="8 9">
    <name type="scientific">Saitoella complicata (strain BCRC 22490 / CBS 7301 / JCM 7358 / NBRC 10748 / NRRL Y-17804)</name>
    <dbReference type="NCBI Taxonomy" id="698492"/>
    <lineage>
        <taxon>Eukaryota</taxon>
        <taxon>Fungi</taxon>
        <taxon>Dikarya</taxon>
        <taxon>Ascomycota</taxon>
        <taxon>Taphrinomycotina</taxon>
        <taxon>Taphrinomycotina incertae sedis</taxon>
        <taxon>Saitoella</taxon>
    </lineage>
</organism>
<accession>A0A0E9NMB7</accession>
<evidence type="ECO:0008006" key="10">
    <source>
        <dbReference type="Google" id="ProtNLM"/>
    </source>
</evidence>
<dbReference type="PRINTS" id="PR00448">
    <property type="entry name" value="NSFATTACHMNT"/>
</dbReference>
<dbReference type="GO" id="GO:0006886">
    <property type="term" value="P:intracellular protein transport"/>
    <property type="evidence" value="ECO:0007669"/>
    <property type="project" value="UniProtKB-UniRule"/>
</dbReference>
<dbReference type="PANTHER" id="PTHR13768">
    <property type="entry name" value="SOLUBLE NSF ATTACHMENT PROTEIN SNAP"/>
    <property type="match status" value="1"/>
</dbReference>
<gene>
    <name evidence="8" type="ORF">G7K_4961-t1</name>
</gene>
<dbReference type="SUPFAM" id="SSF48452">
    <property type="entry name" value="TPR-like"/>
    <property type="match status" value="1"/>
</dbReference>
<keyword evidence="6 7" id="KW-0472">Membrane</keyword>
<evidence type="ECO:0000313" key="9">
    <source>
        <dbReference type="Proteomes" id="UP000033140"/>
    </source>
</evidence>
<dbReference type="GO" id="GO:0031201">
    <property type="term" value="C:SNARE complex"/>
    <property type="evidence" value="ECO:0007669"/>
    <property type="project" value="TreeGrafter"/>
</dbReference>
<dbReference type="InterPro" id="IPR000744">
    <property type="entry name" value="NSF_attach"/>
</dbReference>
<dbReference type="GO" id="GO:0005483">
    <property type="term" value="F:soluble NSF attachment protein activity"/>
    <property type="evidence" value="ECO:0007669"/>
    <property type="project" value="TreeGrafter"/>
</dbReference>
<comment type="subcellular location">
    <subcellularLocation>
        <location evidence="1 7">Membrane</location>
        <topology evidence="1 7">Peripheral membrane protein</topology>
    </subcellularLocation>
</comment>
<dbReference type="Pfam" id="PF14938">
    <property type="entry name" value="SNAP"/>
    <property type="match status" value="1"/>
</dbReference>
<dbReference type="EMBL" id="BACD03000037">
    <property type="protein sequence ID" value="GAO50841.1"/>
    <property type="molecule type" value="Genomic_DNA"/>
</dbReference>
<comment type="function">
    <text evidence="7">Required for vesicular transport between the endoplasmic reticulum and the Golgi apparatus.</text>
</comment>
<dbReference type="GO" id="GO:0035494">
    <property type="term" value="P:SNARE complex disassembly"/>
    <property type="evidence" value="ECO:0007669"/>
    <property type="project" value="TreeGrafter"/>
</dbReference>
<dbReference type="FunFam" id="1.25.40.10:FF:000049">
    <property type="entry name" value="Alpha-soluble NSF attachment protein-like"/>
    <property type="match status" value="1"/>
</dbReference>
<dbReference type="InterPro" id="IPR011990">
    <property type="entry name" value="TPR-like_helical_dom_sf"/>
</dbReference>
<keyword evidence="9" id="KW-1185">Reference proteome</keyword>
<dbReference type="GO" id="GO:0019905">
    <property type="term" value="F:syntaxin binding"/>
    <property type="evidence" value="ECO:0007669"/>
    <property type="project" value="TreeGrafter"/>
</dbReference>
<sequence>MMRVKNFAHSTFATTNHQTMADAQALLQKADKKAASGGGGGFSRFFGGGTTNYEDAAELYIQAANAFKLQRMSKEAGQSFEKAAAMQLKTDEKDDAPNTLVEAYKVYRKTDPEDAARVMESAIQMYTAKGNFRRAATNKSDLAGLYELELSDIPKALEAYDVAGEWFSGDQAEALANKAWLKVGELAALQEDYARAIARFEDVARSSVSNNLTRYSVKEYFFKAGLCHIASGDLVATKRAFDTYLNLDPGFMSTREFELLQDIVTAIESADQELFTEKVFGYDQLSKLDKWKTTLLLKIKNGIEDEPDLT</sequence>
<dbReference type="PANTHER" id="PTHR13768:SF8">
    <property type="entry name" value="ALPHA-SOLUBLE NSF ATTACHMENT PROTEIN"/>
    <property type="match status" value="1"/>
</dbReference>
<evidence type="ECO:0000256" key="6">
    <source>
        <dbReference type="ARBA" id="ARBA00023136"/>
    </source>
</evidence>
<dbReference type="AlphaFoldDB" id="A0A0E9NMB7"/>
<dbReference type="GO" id="GO:0005774">
    <property type="term" value="C:vacuolar membrane"/>
    <property type="evidence" value="ECO:0007669"/>
    <property type="project" value="TreeGrafter"/>
</dbReference>
<dbReference type="Gene3D" id="1.25.40.10">
    <property type="entry name" value="Tetratricopeptide repeat domain"/>
    <property type="match status" value="1"/>
</dbReference>
<comment type="similarity">
    <text evidence="2 7">Belongs to the SNAP family.</text>
</comment>
<comment type="caution">
    <text evidence="8">The sequence shown here is derived from an EMBL/GenBank/DDBJ whole genome shotgun (WGS) entry which is preliminary data.</text>
</comment>